<feature type="transmembrane region" description="Helical" evidence="1">
    <location>
        <begin position="94"/>
        <end position="113"/>
    </location>
</feature>
<feature type="transmembrane region" description="Helical" evidence="1">
    <location>
        <begin position="220"/>
        <end position="243"/>
    </location>
</feature>
<feature type="transmembrane region" description="Helical" evidence="1">
    <location>
        <begin position="23"/>
        <end position="44"/>
    </location>
</feature>
<organism evidence="2 3">
    <name type="scientific">Alterirhizorhabdus solaris</name>
    <dbReference type="NCBI Taxonomy" id="2529389"/>
    <lineage>
        <taxon>Bacteria</taxon>
        <taxon>Pseudomonadati</taxon>
        <taxon>Pseudomonadota</taxon>
        <taxon>Alphaproteobacteria</taxon>
        <taxon>Sphingomonadales</taxon>
        <taxon>Rhizorhabdaceae</taxon>
        <taxon>Alterirhizorhabdus</taxon>
    </lineage>
</organism>
<proteinExistence type="predicted"/>
<dbReference type="AlphaFoldDB" id="A0A558QY79"/>
<feature type="transmembrane region" description="Helical" evidence="1">
    <location>
        <begin position="469"/>
        <end position="486"/>
    </location>
</feature>
<comment type="caution">
    <text evidence="2">The sequence shown here is derived from an EMBL/GenBank/DDBJ whole genome shotgun (WGS) entry which is preliminary data.</text>
</comment>
<dbReference type="GO" id="GO:0016740">
    <property type="term" value="F:transferase activity"/>
    <property type="evidence" value="ECO:0007669"/>
    <property type="project" value="UniProtKB-KW"/>
</dbReference>
<keyword evidence="2" id="KW-0808">Transferase</keyword>
<feature type="transmembrane region" description="Helical" evidence="1">
    <location>
        <begin position="180"/>
        <end position="208"/>
    </location>
</feature>
<dbReference type="RefSeq" id="WP_145154020.1">
    <property type="nucleotide sequence ID" value="NZ_VNIM01000074.1"/>
</dbReference>
<feature type="transmembrane region" description="Helical" evidence="1">
    <location>
        <begin position="151"/>
        <end position="168"/>
    </location>
</feature>
<keyword evidence="1" id="KW-0812">Transmembrane</keyword>
<keyword evidence="1" id="KW-0472">Membrane</keyword>
<evidence type="ECO:0000256" key="1">
    <source>
        <dbReference type="SAM" id="Phobius"/>
    </source>
</evidence>
<reference evidence="2 3" key="1">
    <citation type="submission" date="2019-07" db="EMBL/GenBank/DDBJ databases">
        <title>Sphingomonas solaris sp. nov., isolated from a solar panel from Boston, Massachusetts.</title>
        <authorList>
            <person name="Tanner K."/>
            <person name="Pascual J."/>
            <person name="Mancuso C."/>
            <person name="Pereto J."/>
            <person name="Khalil A."/>
            <person name="Vilanova C."/>
        </authorList>
    </citation>
    <scope>NUCLEOTIDE SEQUENCE [LARGE SCALE GENOMIC DNA]</scope>
    <source>
        <strain evidence="2 3">R4DWN</strain>
    </source>
</reference>
<protein>
    <submittedName>
        <fullName evidence="2">Glycosyltransferase family 39 protein</fullName>
    </submittedName>
</protein>
<keyword evidence="3" id="KW-1185">Reference proteome</keyword>
<accession>A0A558QY79</accession>
<dbReference type="EMBL" id="VNIM01000074">
    <property type="protein sequence ID" value="TVV72017.1"/>
    <property type="molecule type" value="Genomic_DNA"/>
</dbReference>
<feature type="transmembrane region" description="Helical" evidence="1">
    <location>
        <begin position="440"/>
        <end position="457"/>
    </location>
</feature>
<feature type="transmembrane region" description="Helical" evidence="1">
    <location>
        <begin position="405"/>
        <end position="428"/>
    </location>
</feature>
<dbReference type="Proteomes" id="UP000318681">
    <property type="component" value="Unassembled WGS sequence"/>
</dbReference>
<sequence length="506" mass="54688">MTAYRATAPRAAVWHRAIMARPAWVLVSLYIAVRLVVLAAGGRFDADNLTWWMQIADVALLRHDLWHTLFYLHTQPPLFNLIVGLGLRLGPDGFLWAMGLLFAAVTLGGILAFHALARDLTGRPGLALIAAAWMCVAPAALLFSHKLYYDGLVPWLLCMALWGLHAGLMRRSVAWASFGFAMLAAVVLLRSMIHPVLFAAAAVIFVLMAHGRRGRMAAAAILPAAAIGAVLLKNALLFGVAGLSSWAPLQLDHTTVDRLPPALRARLIAEGRLSRFAVMDGFSPPPAYLAMMPPIAPTGQPSLDNLRKSTGGYNWNHIVYTKLGEARTRDALVALAANPADFAVVLGTSLYHFHRPSSEFKGLERNLAVIAPWERIANATVGLQPAAWFGGSLDPTRPQAPLLQVSYAALAVTLAFLAETALVLAALARALRSRRWPASAMATRVAVLMIGGFVLVVSSSFDVWENNRAHYDVAPLLLLAALSFVTRRGSGRRAQGEPAVPVRTKR</sequence>
<keyword evidence="1" id="KW-1133">Transmembrane helix</keyword>
<name>A0A558QY79_9SPHN</name>
<evidence type="ECO:0000313" key="2">
    <source>
        <dbReference type="EMBL" id="TVV72017.1"/>
    </source>
</evidence>
<feature type="transmembrane region" description="Helical" evidence="1">
    <location>
        <begin position="125"/>
        <end position="145"/>
    </location>
</feature>
<gene>
    <name evidence="2" type="ORF">FOY91_15570</name>
</gene>
<dbReference type="OrthoDB" id="7056350at2"/>
<evidence type="ECO:0000313" key="3">
    <source>
        <dbReference type="Proteomes" id="UP000318681"/>
    </source>
</evidence>